<feature type="compositionally biased region" description="Basic and acidic residues" evidence="2">
    <location>
        <begin position="127"/>
        <end position="137"/>
    </location>
</feature>
<evidence type="ECO:0000256" key="2">
    <source>
        <dbReference type="SAM" id="MobiDB-lite"/>
    </source>
</evidence>
<feature type="compositionally biased region" description="Acidic residues" evidence="2">
    <location>
        <begin position="107"/>
        <end position="117"/>
    </location>
</feature>
<feature type="region of interest" description="Disordered" evidence="2">
    <location>
        <begin position="27"/>
        <end position="387"/>
    </location>
</feature>
<sequence length="541" mass="58684">MSFAVRQTLETAKASKAENLFKGLSTLRADEKKNSEGPPKNAALSAYLAKNYGGGDDGKGIKKKKKRKEPDAGGAIRIVDHDAAGMPPPDAKARKAAAKRGPGMPYGDDDEEEEEDAPTIANPEEAEALKKLAEKAKSGSGWVSAGADGAGGSGRARRDSPDASPPRRGRRHNSPDASPPRRKARHDSPDASPPRRQQRHDSPDASPPRRGGRQPSPDASPPRRGGKRHDSPDASPPRRARAQAAPDASPPRRGRQPSPDPSPPRRRPRHDSPDASPPRRAKPAAAVAAAAAVDASPPRRGRQPSPDASPPRRGRQPSPDASPPRRKLAADLAKQKAAAEERRRNAEGRGAATVYRDKATGRVMTAEEAADAKEAERAARKKPSIYDEDQSLEWRGGLAQKREAEARRKEREELAAKPFARHDVDDLHDSSLKGAVRFGDPFAHLARRRAGAERAAEAAALTERYDADKLNKSGFKVPQEVPPHSWLKRGVAPPANRYNIRPGRHWDGVNRSNGFEADLFKYQNMRAAKELEARLWSMGDM</sequence>
<comment type="similarity">
    <text evidence="1">Belongs to the CWC26 family.</text>
</comment>
<dbReference type="AlphaFoldDB" id="A0A2K3E4Z9"/>
<name>A0A2K3E4Z9_CHLRE</name>
<dbReference type="Gramene" id="PNW87823">
    <property type="protein sequence ID" value="PNW87823"/>
    <property type="gene ID" value="CHLRE_01g003487v5"/>
</dbReference>
<dbReference type="Pfam" id="PF09736">
    <property type="entry name" value="Bud13"/>
    <property type="match status" value="1"/>
</dbReference>
<dbReference type="PANTHER" id="PTHR31809:SF0">
    <property type="entry name" value="BUD13 HOMOLOG"/>
    <property type="match status" value="1"/>
</dbReference>
<dbReference type="STRING" id="3055.A0A2K3E4Z9"/>
<proteinExistence type="inferred from homology"/>
<evidence type="ECO:0000313" key="3">
    <source>
        <dbReference type="EMBL" id="PNW87823.1"/>
    </source>
</evidence>
<gene>
    <name evidence="3" type="ORF">CHLRE_01g003487v5</name>
</gene>
<feature type="compositionally biased region" description="Low complexity" evidence="2">
    <location>
        <begin position="138"/>
        <end position="147"/>
    </location>
</feature>
<evidence type="ECO:0008006" key="5">
    <source>
        <dbReference type="Google" id="ProtNLM"/>
    </source>
</evidence>
<dbReference type="RefSeq" id="XP_042928059.1">
    <property type="nucleotide sequence ID" value="XM_043058145.1"/>
</dbReference>
<dbReference type="GO" id="GO:0005684">
    <property type="term" value="C:U2-type spliceosomal complex"/>
    <property type="evidence" value="ECO:0000318"/>
    <property type="project" value="GO_Central"/>
</dbReference>
<dbReference type="Proteomes" id="UP000006906">
    <property type="component" value="Chromosome 1"/>
</dbReference>
<dbReference type="InterPro" id="IPR051112">
    <property type="entry name" value="CWC26_splicing_factor"/>
</dbReference>
<dbReference type="EMBL" id="CM008962">
    <property type="protein sequence ID" value="PNW87823.1"/>
    <property type="molecule type" value="Genomic_DNA"/>
</dbReference>
<dbReference type="GeneID" id="5721676"/>
<dbReference type="ExpressionAtlas" id="A0A2K3E4Z9">
    <property type="expression patterns" value="baseline and differential"/>
</dbReference>
<dbReference type="InterPro" id="IPR018609">
    <property type="entry name" value="Bud13"/>
</dbReference>
<dbReference type="PANTHER" id="PTHR31809">
    <property type="entry name" value="BUD13 HOMOLOG"/>
    <property type="match status" value="1"/>
</dbReference>
<feature type="region of interest" description="Disordered" evidence="2">
    <location>
        <begin position="397"/>
        <end position="416"/>
    </location>
</feature>
<accession>A0A2K3E4Z9</accession>
<feature type="compositionally biased region" description="Basic and acidic residues" evidence="2">
    <location>
        <begin position="333"/>
        <end position="347"/>
    </location>
</feature>
<dbReference type="GO" id="GO:0000398">
    <property type="term" value="P:mRNA splicing, via spliceosome"/>
    <property type="evidence" value="ECO:0000318"/>
    <property type="project" value="GO_Central"/>
</dbReference>
<reference evidence="3 4" key="1">
    <citation type="journal article" date="2007" name="Science">
        <title>The Chlamydomonas genome reveals the evolution of key animal and plant functions.</title>
        <authorList>
            <person name="Merchant S.S."/>
            <person name="Prochnik S.E."/>
            <person name="Vallon O."/>
            <person name="Harris E.H."/>
            <person name="Karpowicz S.J."/>
            <person name="Witman G.B."/>
            <person name="Terry A."/>
            <person name="Salamov A."/>
            <person name="Fritz-Laylin L.K."/>
            <person name="Marechal-Drouard L."/>
            <person name="Marshall W.F."/>
            <person name="Qu L.H."/>
            <person name="Nelson D.R."/>
            <person name="Sanderfoot A.A."/>
            <person name="Spalding M.H."/>
            <person name="Kapitonov V.V."/>
            <person name="Ren Q."/>
            <person name="Ferris P."/>
            <person name="Lindquist E."/>
            <person name="Shapiro H."/>
            <person name="Lucas S.M."/>
            <person name="Grimwood J."/>
            <person name="Schmutz J."/>
            <person name="Cardol P."/>
            <person name="Cerutti H."/>
            <person name="Chanfreau G."/>
            <person name="Chen C.L."/>
            <person name="Cognat V."/>
            <person name="Croft M.T."/>
            <person name="Dent R."/>
            <person name="Dutcher S."/>
            <person name="Fernandez E."/>
            <person name="Fukuzawa H."/>
            <person name="Gonzalez-Ballester D."/>
            <person name="Gonzalez-Halphen D."/>
            <person name="Hallmann A."/>
            <person name="Hanikenne M."/>
            <person name="Hippler M."/>
            <person name="Inwood W."/>
            <person name="Jabbari K."/>
            <person name="Kalanon M."/>
            <person name="Kuras R."/>
            <person name="Lefebvre P.A."/>
            <person name="Lemaire S.D."/>
            <person name="Lobanov A.V."/>
            <person name="Lohr M."/>
            <person name="Manuell A."/>
            <person name="Meier I."/>
            <person name="Mets L."/>
            <person name="Mittag M."/>
            <person name="Mittelmeier T."/>
            <person name="Moroney J.V."/>
            <person name="Moseley J."/>
            <person name="Napoli C."/>
            <person name="Nedelcu A.M."/>
            <person name="Niyogi K."/>
            <person name="Novoselov S.V."/>
            <person name="Paulsen I.T."/>
            <person name="Pazour G."/>
            <person name="Purton S."/>
            <person name="Ral J.P."/>
            <person name="Riano-Pachon D.M."/>
            <person name="Riekhof W."/>
            <person name="Rymarquis L."/>
            <person name="Schroda M."/>
            <person name="Stern D."/>
            <person name="Umen J."/>
            <person name="Willows R."/>
            <person name="Wilson N."/>
            <person name="Zimmer S.L."/>
            <person name="Allmer J."/>
            <person name="Balk J."/>
            <person name="Bisova K."/>
            <person name="Chen C.J."/>
            <person name="Elias M."/>
            <person name="Gendler K."/>
            <person name="Hauser C."/>
            <person name="Lamb M.R."/>
            <person name="Ledford H."/>
            <person name="Long J.C."/>
            <person name="Minagawa J."/>
            <person name="Page M.D."/>
            <person name="Pan J."/>
            <person name="Pootakham W."/>
            <person name="Roje S."/>
            <person name="Rose A."/>
            <person name="Stahlberg E."/>
            <person name="Terauchi A.M."/>
            <person name="Yang P."/>
            <person name="Ball S."/>
            <person name="Bowler C."/>
            <person name="Dieckmann C.L."/>
            <person name="Gladyshev V.N."/>
            <person name="Green P."/>
            <person name="Jorgensen R."/>
            <person name="Mayfield S."/>
            <person name="Mueller-Roeber B."/>
            <person name="Rajamani S."/>
            <person name="Sayre R.T."/>
            <person name="Brokstein P."/>
            <person name="Dubchak I."/>
            <person name="Goodstein D."/>
            <person name="Hornick L."/>
            <person name="Huang Y.W."/>
            <person name="Jhaveri J."/>
            <person name="Luo Y."/>
            <person name="Martinez D."/>
            <person name="Ngau W.C."/>
            <person name="Otillar B."/>
            <person name="Poliakov A."/>
            <person name="Porter A."/>
            <person name="Szajkowski L."/>
            <person name="Werner G."/>
            <person name="Zhou K."/>
            <person name="Grigoriev I.V."/>
            <person name="Rokhsar D.S."/>
            <person name="Grossman A.R."/>
        </authorList>
    </citation>
    <scope>NUCLEOTIDE SEQUENCE [LARGE SCALE GENOMIC DNA]</scope>
    <source>
        <strain evidence="4">CC-503</strain>
    </source>
</reference>
<dbReference type="OrthoDB" id="6022at2759"/>
<dbReference type="InParanoid" id="A0A2K3E4Z9"/>
<evidence type="ECO:0000256" key="1">
    <source>
        <dbReference type="ARBA" id="ARBA00011069"/>
    </source>
</evidence>
<organism evidence="3 4">
    <name type="scientific">Chlamydomonas reinhardtii</name>
    <name type="common">Chlamydomonas smithii</name>
    <dbReference type="NCBI Taxonomy" id="3055"/>
    <lineage>
        <taxon>Eukaryota</taxon>
        <taxon>Viridiplantae</taxon>
        <taxon>Chlorophyta</taxon>
        <taxon>core chlorophytes</taxon>
        <taxon>Chlorophyceae</taxon>
        <taxon>CS clade</taxon>
        <taxon>Chlamydomonadales</taxon>
        <taxon>Chlamydomonadaceae</taxon>
        <taxon>Chlamydomonas</taxon>
    </lineage>
</organism>
<feature type="compositionally biased region" description="Basic and acidic residues" evidence="2">
    <location>
        <begin position="400"/>
        <end position="416"/>
    </location>
</feature>
<feature type="compositionally biased region" description="Low complexity" evidence="2">
    <location>
        <begin position="283"/>
        <end position="298"/>
    </location>
</feature>
<dbReference type="KEGG" id="cre:CHLRE_01g003487v5"/>
<protein>
    <recommendedName>
        <fullName evidence="5">BUD13 homolog</fullName>
    </recommendedName>
</protein>
<evidence type="ECO:0000313" key="4">
    <source>
        <dbReference type="Proteomes" id="UP000006906"/>
    </source>
</evidence>
<keyword evidence="4" id="KW-1185">Reference proteome</keyword>